<dbReference type="Proteomes" id="UP000827872">
    <property type="component" value="Linkage Group LG05"/>
</dbReference>
<comment type="caution">
    <text evidence="1">The sequence shown here is derived from an EMBL/GenBank/DDBJ whole genome shotgun (WGS) entry which is preliminary data.</text>
</comment>
<accession>A0ACB8F5X9</accession>
<evidence type="ECO:0000313" key="1">
    <source>
        <dbReference type="EMBL" id="KAH8000745.1"/>
    </source>
</evidence>
<gene>
    <name evidence="1" type="ORF">K3G42_028360</name>
</gene>
<evidence type="ECO:0000313" key="2">
    <source>
        <dbReference type="Proteomes" id="UP000827872"/>
    </source>
</evidence>
<reference evidence="1" key="1">
    <citation type="submission" date="2021-08" db="EMBL/GenBank/DDBJ databases">
        <title>The first chromosome-level gecko genome reveals the dynamic sex chromosomes of Neotropical dwarf geckos (Sphaerodactylidae: Sphaerodactylus).</title>
        <authorList>
            <person name="Pinto B.J."/>
            <person name="Keating S.E."/>
            <person name="Gamble T."/>
        </authorList>
    </citation>
    <scope>NUCLEOTIDE SEQUENCE</scope>
    <source>
        <strain evidence="1">TG3544</strain>
    </source>
</reference>
<protein>
    <submittedName>
        <fullName evidence="1">Uncharacterized protein</fullName>
    </submittedName>
</protein>
<proteinExistence type="predicted"/>
<organism evidence="1 2">
    <name type="scientific">Sphaerodactylus townsendi</name>
    <dbReference type="NCBI Taxonomy" id="933632"/>
    <lineage>
        <taxon>Eukaryota</taxon>
        <taxon>Metazoa</taxon>
        <taxon>Chordata</taxon>
        <taxon>Craniata</taxon>
        <taxon>Vertebrata</taxon>
        <taxon>Euteleostomi</taxon>
        <taxon>Lepidosauria</taxon>
        <taxon>Squamata</taxon>
        <taxon>Bifurcata</taxon>
        <taxon>Gekkota</taxon>
        <taxon>Sphaerodactylidae</taxon>
        <taxon>Sphaerodactylus</taxon>
    </lineage>
</organism>
<keyword evidence="2" id="KW-1185">Reference proteome</keyword>
<sequence length="312" mass="35778">MNNKAKASSPNYLMTLVFRSLLFLCAEISFRQQGQQLLIPSMSPPVKAVYACSDSHILIACINPYIRYLEQLSQEKILKIMTMVKNKKVSIDEALILAEIERNVEEKEENPLPCLGDLQDLPNRGSQFNFVVYKYKHYRWQKRILQIDVNTKTIFNIEKGIIKKQFPFSQVKSCAYNEGKRFRIGFHGHQDYELEAASTEDKKTITHLVTKIIQNHACETSAKPCCDRPRECEVIHEGLLDLQTQTATSIKWVKHFVQLRKQELNLHCIDQNEMGVAVPGVKTIDLSRGEVVVSKEDGVGAFSLQTKEEKYL</sequence>
<name>A0ACB8F5X9_9SAUR</name>
<dbReference type="EMBL" id="CM037618">
    <property type="protein sequence ID" value="KAH8000745.1"/>
    <property type="molecule type" value="Genomic_DNA"/>
</dbReference>